<dbReference type="InterPro" id="IPR050095">
    <property type="entry name" value="ECF_ABC_transporter_ATP-bd"/>
</dbReference>
<dbReference type="GO" id="GO:0042626">
    <property type="term" value="F:ATPase-coupled transmembrane transporter activity"/>
    <property type="evidence" value="ECO:0007669"/>
    <property type="project" value="TreeGrafter"/>
</dbReference>
<keyword evidence="4 6" id="KW-0067">ATP-binding</keyword>
<dbReference type="KEGG" id="fap:GR316_10700"/>
<feature type="domain" description="ABC transporter" evidence="5">
    <location>
        <begin position="4"/>
        <end position="227"/>
    </location>
</feature>
<dbReference type="PANTHER" id="PTHR43553">
    <property type="entry name" value="HEAVY METAL TRANSPORTER"/>
    <property type="match status" value="1"/>
</dbReference>
<evidence type="ECO:0000259" key="5">
    <source>
        <dbReference type="PROSITE" id="PS50893"/>
    </source>
</evidence>
<dbReference type="GO" id="GO:0016887">
    <property type="term" value="F:ATP hydrolysis activity"/>
    <property type="evidence" value="ECO:0007669"/>
    <property type="project" value="InterPro"/>
</dbReference>
<dbReference type="Pfam" id="PF00005">
    <property type="entry name" value="ABC_tran"/>
    <property type="match status" value="1"/>
</dbReference>
<sequence length="228" mass="24712">MDGIVLQGAEVTVQGHRLLQPLTLHLTERRIAVLGRNGAGKTTLLRLLAGLQPASAGTVQVEGADPADRRAMLGAIGILFQNSDHQIIFPTVIEELSFGLRQMGRPDAEETARAALAAEGRADWADRPVSTLSQGQKQYLCLLSILLMAPQTILLDEPFAALDLPTRLRLRRRLADLPQRLITITHDPASVEGCERVLWLEGGAIRADGPPAAVLPDFVAEMERLARA</sequence>
<name>A0A8J8MTY5_9RHOB</name>
<dbReference type="Gene3D" id="3.40.50.300">
    <property type="entry name" value="P-loop containing nucleotide triphosphate hydrolases"/>
    <property type="match status" value="1"/>
</dbReference>
<dbReference type="GO" id="GO:0043190">
    <property type="term" value="C:ATP-binding cassette (ABC) transporter complex"/>
    <property type="evidence" value="ECO:0007669"/>
    <property type="project" value="TreeGrafter"/>
</dbReference>
<dbReference type="AlphaFoldDB" id="A0A8J8MTY5"/>
<dbReference type="CDD" id="cd03225">
    <property type="entry name" value="ABC_cobalt_CbiO_domain1"/>
    <property type="match status" value="1"/>
</dbReference>
<protein>
    <submittedName>
        <fullName evidence="6">ATP-binding cassette domain-containing protein</fullName>
    </submittedName>
</protein>
<proteinExistence type="inferred from homology"/>
<dbReference type="SUPFAM" id="SSF52540">
    <property type="entry name" value="P-loop containing nucleoside triphosphate hydrolases"/>
    <property type="match status" value="1"/>
</dbReference>
<dbReference type="EMBL" id="CP047289">
    <property type="protein sequence ID" value="QUS36690.1"/>
    <property type="molecule type" value="Genomic_DNA"/>
</dbReference>
<dbReference type="RefSeq" id="WP_211783909.1">
    <property type="nucleotide sequence ID" value="NZ_CP047289.1"/>
</dbReference>
<dbReference type="PROSITE" id="PS50893">
    <property type="entry name" value="ABC_TRANSPORTER_2"/>
    <property type="match status" value="1"/>
</dbReference>
<comment type="similarity">
    <text evidence="1">Belongs to the ABC transporter superfamily.</text>
</comment>
<evidence type="ECO:0000256" key="4">
    <source>
        <dbReference type="ARBA" id="ARBA00022840"/>
    </source>
</evidence>
<evidence type="ECO:0000256" key="2">
    <source>
        <dbReference type="ARBA" id="ARBA00022448"/>
    </source>
</evidence>
<reference evidence="6" key="1">
    <citation type="submission" date="2020-01" db="EMBL/GenBank/DDBJ databases">
        <authorList>
            <person name="Yang Y."/>
            <person name="Kwon Y.M."/>
        </authorList>
    </citation>
    <scope>NUCLEOTIDE SEQUENCE</scope>
    <source>
        <strain evidence="6">PG104</strain>
    </source>
</reference>
<dbReference type="SMART" id="SM00382">
    <property type="entry name" value="AAA"/>
    <property type="match status" value="1"/>
</dbReference>
<evidence type="ECO:0000256" key="1">
    <source>
        <dbReference type="ARBA" id="ARBA00005417"/>
    </source>
</evidence>
<dbReference type="PANTHER" id="PTHR43553:SF24">
    <property type="entry name" value="ENERGY-COUPLING FACTOR TRANSPORTER ATP-BINDING PROTEIN ECFA1"/>
    <property type="match status" value="1"/>
</dbReference>
<evidence type="ECO:0000313" key="7">
    <source>
        <dbReference type="Proteomes" id="UP000679284"/>
    </source>
</evidence>
<dbReference type="InterPro" id="IPR027417">
    <property type="entry name" value="P-loop_NTPase"/>
</dbReference>
<evidence type="ECO:0000256" key="3">
    <source>
        <dbReference type="ARBA" id="ARBA00022741"/>
    </source>
</evidence>
<keyword evidence="3" id="KW-0547">Nucleotide-binding</keyword>
<accession>A0A8J8MTY5</accession>
<dbReference type="Proteomes" id="UP000679284">
    <property type="component" value="Chromosome"/>
</dbReference>
<dbReference type="InterPro" id="IPR003593">
    <property type="entry name" value="AAA+_ATPase"/>
</dbReference>
<dbReference type="InterPro" id="IPR015856">
    <property type="entry name" value="ABC_transpr_CbiO/EcfA_su"/>
</dbReference>
<gene>
    <name evidence="6" type="ORF">GR316_10700</name>
</gene>
<organism evidence="6 7">
    <name type="scientific">Falsirhodobacter algicola</name>
    <dbReference type="NCBI Taxonomy" id="2692330"/>
    <lineage>
        <taxon>Bacteria</taxon>
        <taxon>Pseudomonadati</taxon>
        <taxon>Pseudomonadota</taxon>
        <taxon>Alphaproteobacteria</taxon>
        <taxon>Rhodobacterales</taxon>
        <taxon>Paracoccaceae</taxon>
        <taxon>Falsirhodobacter</taxon>
    </lineage>
</organism>
<keyword evidence="7" id="KW-1185">Reference proteome</keyword>
<keyword evidence="2" id="KW-0813">Transport</keyword>
<dbReference type="GO" id="GO:0005524">
    <property type="term" value="F:ATP binding"/>
    <property type="evidence" value="ECO:0007669"/>
    <property type="project" value="UniProtKB-KW"/>
</dbReference>
<evidence type="ECO:0000313" key="6">
    <source>
        <dbReference type="EMBL" id="QUS36690.1"/>
    </source>
</evidence>
<dbReference type="InterPro" id="IPR003439">
    <property type="entry name" value="ABC_transporter-like_ATP-bd"/>
</dbReference>